<proteinExistence type="inferred from homology"/>
<feature type="region of interest" description="Disordered" evidence="6">
    <location>
        <begin position="248"/>
        <end position="292"/>
    </location>
</feature>
<dbReference type="Pfam" id="PF17855">
    <property type="entry name" value="MCM_lid"/>
    <property type="match status" value="1"/>
</dbReference>
<keyword evidence="8" id="KW-1185">Reference proteome</keyword>
<dbReference type="SMART" id="SM00350">
    <property type="entry name" value="MCM"/>
    <property type="match status" value="1"/>
</dbReference>
<evidence type="ECO:0000256" key="2">
    <source>
        <dbReference type="ARBA" id="ARBA00022741"/>
    </source>
</evidence>
<evidence type="ECO:0000313" key="8">
    <source>
        <dbReference type="Proteomes" id="UP001652660"/>
    </source>
</evidence>
<dbReference type="EC" id="3.6.4.12" evidence="1"/>
<evidence type="ECO:0000256" key="5">
    <source>
        <dbReference type="RuleBase" id="RU004070"/>
    </source>
</evidence>
<accession>A0ABM4VH19</accession>
<feature type="domain" description="MCM C-terminal AAA(+) ATPase" evidence="7">
    <location>
        <begin position="27"/>
        <end position="107"/>
    </location>
</feature>
<gene>
    <name evidence="9" type="primary">LOC113705874</name>
</gene>
<keyword evidence="2 5" id="KW-0547">Nucleotide-binding</keyword>
<dbReference type="GeneID" id="113705874"/>
<dbReference type="InterPro" id="IPR041562">
    <property type="entry name" value="MCM_lid"/>
</dbReference>
<feature type="compositionally biased region" description="Basic and acidic residues" evidence="6">
    <location>
        <begin position="248"/>
        <end position="263"/>
    </location>
</feature>
<dbReference type="Pfam" id="PF00493">
    <property type="entry name" value="MCM"/>
    <property type="match status" value="1"/>
</dbReference>
<dbReference type="PANTHER" id="PTHR11630">
    <property type="entry name" value="DNA REPLICATION LICENSING FACTOR MCM FAMILY MEMBER"/>
    <property type="match status" value="1"/>
</dbReference>
<dbReference type="PRINTS" id="PR01657">
    <property type="entry name" value="MCMFAMILY"/>
</dbReference>
<feature type="compositionally biased region" description="Polar residues" evidence="6">
    <location>
        <begin position="264"/>
        <end position="273"/>
    </location>
</feature>
<organism evidence="8 9">
    <name type="scientific">Coffea arabica</name>
    <name type="common">Arabian coffee</name>
    <dbReference type="NCBI Taxonomy" id="13443"/>
    <lineage>
        <taxon>Eukaryota</taxon>
        <taxon>Viridiplantae</taxon>
        <taxon>Streptophyta</taxon>
        <taxon>Embryophyta</taxon>
        <taxon>Tracheophyta</taxon>
        <taxon>Spermatophyta</taxon>
        <taxon>Magnoliopsida</taxon>
        <taxon>eudicotyledons</taxon>
        <taxon>Gunneridae</taxon>
        <taxon>Pentapetalae</taxon>
        <taxon>asterids</taxon>
        <taxon>lamiids</taxon>
        <taxon>Gentianales</taxon>
        <taxon>Rubiaceae</taxon>
        <taxon>Ixoroideae</taxon>
        <taxon>Gardenieae complex</taxon>
        <taxon>Bertiereae - Coffeeae clade</taxon>
        <taxon>Coffeeae</taxon>
        <taxon>Coffea</taxon>
    </lineage>
</organism>
<dbReference type="Gene3D" id="3.40.50.300">
    <property type="entry name" value="P-loop containing nucleotide triphosphate hydrolases"/>
    <property type="match status" value="1"/>
</dbReference>
<dbReference type="SUPFAM" id="SSF52540">
    <property type="entry name" value="P-loop containing nucleoside triphosphate hydrolases"/>
    <property type="match status" value="1"/>
</dbReference>
<evidence type="ECO:0000256" key="6">
    <source>
        <dbReference type="SAM" id="MobiDB-lite"/>
    </source>
</evidence>
<evidence type="ECO:0000256" key="1">
    <source>
        <dbReference type="ARBA" id="ARBA00012551"/>
    </source>
</evidence>
<dbReference type="RefSeq" id="XP_071918825.1">
    <property type="nucleotide sequence ID" value="XM_072062724.1"/>
</dbReference>
<evidence type="ECO:0000259" key="7">
    <source>
        <dbReference type="PROSITE" id="PS50051"/>
    </source>
</evidence>
<dbReference type="PROSITE" id="PS50051">
    <property type="entry name" value="MCM_2"/>
    <property type="match status" value="1"/>
</dbReference>
<evidence type="ECO:0000256" key="4">
    <source>
        <dbReference type="ARBA" id="ARBA00023125"/>
    </source>
</evidence>
<evidence type="ECO:0000256" key="3">
    <source>
        <dbReference type="ARBA" id="ARBA00022840"/>
    </source>
</evidence>
<keyword evidence="4 5" id="KW-0238">DNA-binding</keyword>
<comment type="similarity">
    <text evidence="5">Belongs to the MCM family.</text>
</comment>
<dbReference type="Proteomes" id="UP001652660">
    <property type="component" value="Chromosome 8c"/>
</dbReference>
<sequence length="292" mass="32488">MNIAPLAISTTSQGYSGVGLHLQLLLIKKQDCVAIHEVMQQQTVTIAKAGIHASLNAQCSVVAAANPIYGTYHCSLTTTKNIGLLNSLLSPFDLLFIVLDQMEPDADVGTQYKRDDEGDANSTVFVKYNPMLYGTKTSRKRETLTIDFLKKYIHYAKHRIQPELTDKVSDQIATAYYAELRSTSSNAKTKAGTLPITARTLETIVHLSTAPKIEVKKPDKSILKADVDAALQVLNFAIYHQKLTEIKEHKQEKERENERKCRSENNASDTGRPQHQGARNDRENGDAFGRTE</sequence>
<protein>
    <recommendedName>
        <fullName evidence="1">DNA helicase</fullName>
        <ecNumber evidence="1">3.6.4.12</ecNumber>
    </recommendedName>
</protein>
<dbReference type="InterPro" id="IPR031327">
    <property type="entry name" value="MCM"/>
</dbReference>
<keyword evidence="3 5" id="KW-0067">ATP-binding</keyword>
<reference evidence="9" key="1">
    <citation type="submission" date="2025-08" db="UniProtKB">
        <authorList>
            <consortium name="RefSeq"/>
        </authorList>
    </citation>
    <scope>IDENTIFICATION</scope>
    <source>
        <tissue evidence="9">Leaves</tissue>
    </source>
</reference>
<dbReference type="PANTHER" id="PTHR11630:SF46">
    <property type="entry name" value="DNA REPLICATION LICENSING FACTOR MCM3-RELATED"/>
    <property type="match status" value="1"/>
</dbReference>
<dbReference type="InterPro" id="IPR001208">
    <property type="entry name" value="MCM_dom"/>
</dbReference>
<name>A0ABM4VH19_COFAR</name>
<feature type="compositionally biased region" description="Basic and acidic residues" evidence="6">
    <location>
        <begin position="278"/>
        <end position="292"/>
    </location>
</feature>
<evidence type="ECO:0000313" key="9">
    <source>
        <dbReference type="RefSeq" id="XP_071918825.1"/>
    </source>
</evidence>
<dbReference type="InterPro" id="IPR027417">
    <property type="entry name" value="P-loop_NTPase"/>
</dbReference>